<evidence type="ECO:0000256" key="4">
    <source>
        <dbReference type="ARBA" id="ARBA00023004"/>
    </source>
</evidence>
<dbReference type="InterPro" id="IPR001128">
    <property type="entry name" value="Cyt_P450"/>
</dbReference>
<reference evidence="5" key="1">
    <citation type="submission" date="2018-10" db="EMBL/GenBank/DDBJ databases">
        <title>Hidden diversity of soil giant viruses.</title>
        <authorList>
            <person name="Schulz F."/>
            <person name="Alteio L."/>
            <person name="Goudeau D."/>
            <person name="Ryan E.M."/>
            <person name="Malmstrom R.R."/>
            <person name="Blanchard J."/>
            <person name="Woyke T."/>
        </authorList>
    </citation>
    <scope>NUCLEOTIDE SEQUENCE</scope>
    <source>
        <strain evidence="5">EDV1</strain>
    </source>
</reference>
<dbReference type="PRINTS" id="PR00463">
    <property type="entry name" value="EP450I"/>
</dbReference>
<name>A0A3G4ZVT4_9VIRU</name>
<dbReference type="GO" id="GO:0016705">
    <property type="term" value="F:oxidoreductase activity, acting on paired donors, with incorporation or reduction of molecular oxygen"/>
    <property type="evidence" value="ECO:0007669"/>
    <property type="project" value="InterPro"/>
</dbReference>
<dbReference type="PRINTS" id="PR00385">
    <property type="entry name" value="P450"/>
</dbReference>
<dbReference type="GO" id="GO:0004497">
    <property type="term" value="F:monooxygenase activity"/>
    <property type="evidence" value="ECO:0007669"/>
    <property type="project" value="InterPro"/>
</dbReference>
<dbReference type="InterPro" id="IPR002401">
    <property type="entry name" value="Cyt_P450_E_grp-I"/>
</dbReference>
<protein>
    <submittedName>
        <fullName evidence="5">CYP86A7</fullName>
    </submittedName>
</protein>
<dbReference type="GO" id="GO:0006629">
    <property type="term" value="P:lipid metabolic process"/>
    <property type="evidence" value="ECO:0007669"/>
    <property type="project" value="UniProtKB-ARBA"/>
</dbReference>
<dbReference type="Pfam" id="PF00067">
    <property type="entry name" value="p450"/>
    <property type="match status" value="1"/>
</dbReference>
<keyword evidence="2" id="KW-0479">Metal-binding</keyword>
<dbReference type="EMBL" id="MK072066">
    <property type="protein sequence ID" value="AYV77733.1"/>
    <property type="molecule type" value="Genomic_DNA"/>
</dbReference>
<dbReference type="Gene3D" id="1.10.630.10">
    <property type="entry name" value="Cytochrome P450"/>
    <property type="match status" value="1"/>
</dbReference>
<gene>
    <name evidence="5" type="ORF">Edafosvirus1_64</name>
</gene>
<keyword evidence="3" id="KW-0560">Oxidoreductase</keyword>
<evidence type="ECO:0000256" key="2">
    <source>
        <dbReference type="ARBA" id="ARBA00022723"/>
    </source>
</evidence>
<keyword evidence="4" id="KW-0408">Iron</keyword>
<dbReference type="InterPro" id="IPR036396">
    <property type="entry name" value="Cyt_P450_sf"/>
</dbReference>
<proteinExistence type="inferred from homology"/>
<dbReference type="GO" id="GO:0005506">
    <property type="term" value="F:iron ion binding"/>
    <property type="evidence" value="ECO:0007669"/>
    <property type="project" value="InterPro"/>
</dbReference>
<accession>A0A3G4ZVT4</accession>
<comment type="similarity">
    <text evidence="1">Belongs to the cytochrome P450 family.</text>
</comment>
<sequence length="484" mass="56143">MFYFIPICLFIILTLFIIYQKSIIFKGVYYPPKYMPIIGNTIEFMENIHRFHDWRLDHSKKAIALGQKCWQYSLFGRKFHAVELLDPDLLKYILKDNVNNFGKGGMFNEIFHDLLGNGIFNSDGDTWRMHRQLISPIFSVKRLTQHIESVLIKNGNIIIEILNKIASSANNKIDIQDLFFRYTFDCICEIAFGFEANTLKNKRSEFSNAFDRAQQIIYDRLYTLPIIWKSKRMLSIGSEKELAKCISVLDNYILQIIENHKDNLSNRNDLLSVVMENSDCNTTYLKNMILNIMLAGRDTTACTLTWLFSVLSTNVNINNKLCDEISNMDNNINYDNIKKMKYLEATISETLRLYPAVPLDGKIAVQKCVLPNGLHIPAGTNIIYSPYIINRLESLWGKDMDEFIPERWMKETNITNISSYRFPTFNGGTRLCLGKSMALSEIKILTCMLLNKFRFTRTDDKKLDYNIGILLSIKNGLTLHVHKR</sequence>
<dbReference type="PROSITE" id="PS00086">
    <property type="entry name" value="CYTOCHROME_P450"/>
    <property type="match status" value="1"/>
</dbReference>
<evidence type="ECO:0000256" key="1">
    <source>
        <dbReference type="ARBA" id="ARBA00010617"/>
    </source>
</evidence>
<organism evidence="5">
    <name type="scientific">Edafosvirus sp</name>
    <dbReference type="NCBI Taxonomy" id="2487765"/>
    <lineage>
        <taxon>Viruses</taxon>
        <taxon>Varidnaviria</taxon>
        <taxon>Bamfordvirae</taxon>
        <taxon>Nucleocytoviricota</taxon>
        <taxon>Megaviricetes</taxon>
        <taxon>Imitervirales</taxon>
        <taxon>Mimiviridae</taxon>
        <taxon>Klosneuvirinae</taxon>
    </lineage>
</organism>
<dbReference type="PANTHER" id="PTHR24296">
    <property type="entry name" value="CYTOCHROME P450"/>
    <property type="match status" value="1"/>
</dbReference>
<evidence type="ECO:0000313" key="5">
    <source>
        <dbReference type="EMBL" id="AYV77733.1"/>
    </source>
</evidence>
<dbReference type="GO" id="GO:0020037">
    <property type="term" value="F:heme binding"/>
    <property type="evidence" value="ECO:0007669"/>
    <property type="project" value="InterPro"/>
</dbReference>
<dbReference type="InterPro" id="IPR017972">
    <property type="entry name" value="Cyt_P450_CS"/>
</dbReference>
<dbReference type="SUPFAM" id="SSF48264">
    <property type="entry name" value="Cytochrome P450"/>
    <property type="match status" value="1"/>
</dbReference>
<evidence type="ECO:0000256" key="3">
    <source>
        <dbReference type="ARBA" id="ARBA00023002"/>
    </source>
</evidence>